<reference evidence="6 7" key="1">
    <citation type="journal article" date="2023" name="Microbiol. Spectr.">
        <title>Symbiosis of Carpenter Bees with Uncharacterized Lactic Acid Bacteria Showing NAD Auxotrophy.</title>
        <authorList>
            <person name="Kawasaki S."/>
            <person name="Ozawa K."/>
            <person name="Mori T."/>
            <person name="Yamamoto A."/>
            <person name="Ito M."/>
            <person name="Ohkuma M."/>
            <person name="Sakamoto M."/>
            <person name="Matsutani M."/>
        </authorList>
    </citation>
    <scope>NUCLEOTIDE SEQUENCE [LARGE SCALE GENOMIC DNA]</scope>
    <source>
        <strain evidence="6 7">XA3</strain>
    </source>
</reference>
<evidence type="ECO:0000256" key="3">
    <source>
        <dbReference type="ARBA" id="ARBA00022741"/>
    </source>
</evidence>
<dbReference type="InterPro" id="IPR017551">
    <property type="entry name" value="TriPribosyl-deP-CoA_syn_CitG"/>
</dbReference>
<gene>
    <name evidence="5 6" type="primary">citG</name>
    <name evidence="6" type="ORF">XA3_15300</name>
</gene>
<keyword evidence="7" id="KW-1185">Reference proteome</keyword>
<comment type="similarity">
    <text evidence="5">Belongs to the CitG/MdcB family.</text>
</comment>
<proteinExistence type="inferred from homology"/>
<dbReference type="EC" id="2.4.2.52" evidence="5"/>
<dbReference type="GO" id="GO:0046917">
    <property type="term" value="F:triphosphoribosyl-dephospho-CoA synthase activity"/>
    <property type="evidence" value="ECO:0007669"/>
    <property type="project" value="UniProtKB-UniRule"/>
</dbReference>
<dbReference type="AlphaFoldDB" id="A0AAU9DSP6"/>
<organism evidence="6 7">
    <name type="scientific">Xylocopilactobacillus apicola</name>
    <dbReference type="NCBI Taxonomy" id="2932184"/>
    <lineage>
        <taxon>Bacteria</taxon>
        <taxon>Bacillati</taxon>
        <taxon>Bacillota</taxon>
        <taxon>Bacilli</taxon>
        <taxon>Lactobacillales</taxon>
        <taxon>Lactobacillaceae</taxon>
        <taxon>Xylocopilactobacillus</taxon>
    </lineage>
</organism>
<evidence type="ECO:0000256" key="4">
    <source>
        <dbReference type="ARBA" id="ARBA00022840"/>
    </source>
</evidence>
<comment type="catalytic activity">
    <reaction evidence="1 5">
        <text>3'-dephospho-CoA + ATP = 2'-(5''-triphospho-alpha-D-ribosyl)-3'-dephospho-CoA + adenine</text>
        <dbReference type="Rhea" id="RHEA:15117"/>
        <dbReference type="ChEBI" id="CHEBI:16708"/>
        <dbReference type="ChEBI" id="CHEBI:30616"/>
        <dbReference type="ChEBI" id="CHEBI:57328"/>
        <dbReference type="ChEBI" id="CHEBI:61378"/>
        <dbReference type="EC" id="2.4.2.52"/>
    </reaction>
</comment>
<dbReference type="GO" id="GO:0005524">
    <property type="term" value="F:ATP binding"/>
    <property type="evidence" value="ECO:0007669"/>
    <property type="project" value="UniProtKB-KW"/>
</dbReference>
<evidence type="ECO:0000256" key="1">
    <source>
        <dbReference type="ARBA" id="ARBA00001210"/>
    </source>
</evidence>
<keyword evidence="4 5" id="KW-0067">ATP-binding</keyword>
<name>A0AAU9DSP6_9LACO</name>
<dbReference type="KEGG" id="xap:XA3_15300"/>
<dbReference type="NCBIfam" id="TIGR03125">
    <property type="entry name" value="citrate_citG"/>
    <property type="match status" value="1"/>
</dbReference>
<dbReference type="Gene3D" id="1.10.4200.10">
    <property type="entry name" value="Triphosphoribosyl-dephospho-CoA protein"/>
    <property type="match status" value="1"/>
</dbReference>
<protein>
    <recommendedName>
        <fullName evidence="5">Probable 2-(5''-triphosphoribosyl)-3'-dephosphocoenzyme-A synthase</fullName>
        <shortName evidence="5">2-(5''-triphosphoribosyl)-3'-dephospho-CoA synthase</shortName>
        <ecNumber evidence="5">2.4.2.52</ecNumber>
    </recommendedName>
</protein>
<dbReference type="Proteomes" id="UP001321861">
    <property type="component" value="Chromosome"/>
</dbReference>
<dbReference type="NCBIfam" id="NF002315">
    <property type="entry name" value="PRK01237.1"/>
    <property type="match status" value="1"/>
</dbReference>
<evidence type="ECO:0000256" key="2">
    <source>
        <dbReference type="ARBA" id="ARBA00022679"/>
    </source>
</evidence>
<evidence type="ECO:0000313" key="7">
    <source>
        <dbReference type="Proteomes" id="UP001321861"/>
    </source>
</evidence>
<dbReference type="EMBL" id="AP026802">
    <property type="protein sequence ID" value="BDR59089.1"/>
    <property type="molecule type" value="Genomic_DNA"/>
</dbReference>
<keyword evidence="3 5" id="KW-0547">Nucleotide-binding</keyword>
<dbReference type="Pfam" id="PF01874">
    <property type="entry name" value="CitG"/>
    <property type="match status" value="1"/>
</dbReference>
<dbReference type="PANTHER" id="PTHR30201">
    <property type="entry name" value="TRIPHOSPHORIBOSYL-DEPHOSPHO-COA SYNTHASE"/>
    <property type="match status" value="1"/>
</dbReference>
<dbReference type="GO" id="GO:0051191">
    <property type="term" value="P:prosthetic group biosynthetic process"/>
    <property type="evidence" value="ECO:0007669"/>
    <property type="project" value="TreeGrafter"/>
</dbReference>
<evidence type="ECO:0000256" key="5">
    <source>
        <dbReference type="HAMAP-Rule" id="MF_00397"/>
    </source>
</evidence>
<sequence>MKIELLPELAEQALIDEVMVYPKPGLVDPLNHGSHPDMDVFTFVASAVSLRAYFEEITELANNFTAANLPKLFQQVRLAGIKAEQTMFKATNGINTHKGAIFSLGILLTASAYTLSSTGCIELDEIAQTVKVMLKGLTKNDFRNLDQKPLDELTAGELEYKKYGLTGSRGEAEAGFPVVFKKSLPFLLTKSNQSRNSQLIDTLMQIVLTTKDSNLIKRAGNLEIVDWAEAQASRYFELGGSQTEEGYLFLRNLDDVFTQQHLSLGGSADLLILTIFLDLLVTKNS</sequence>
<evidence type="ECO:0000313" key="6">
    <source>
        <dbReference type="EMBL" id="BDR59089.1"/>
    </source>
</evidence>
<accession>A0AAU9DSP6</accession>
<dbReference type="HAMAP" id="MF_00397">
    <property type="entry name" value="CitG"/>
    <property type="match status" value="1"/>
</dbReference>
<dbReference type="InterPro" id="IPR002736">
    <property type="entry name" value="CitG"/>
</dbReference>
<keyword evidence="2 5" id="KW-0808">Transferase</keyword>
<dbReference type="PANTHER" id="PTHR30201:SF2">
    <property type="entry name" value="2-(5''-TRIPHOSPHORIBOSYL)-3'-DEPHOSPHOCOENZYME-A SYNTHASE"/>
    <property type="match status" value="1"/>
</dbReference>